<sequence>MNSSIFVCLLLIVSISCDAVVGKTDSTDLDALKSLKKQWQNTPPNWKKNDPCGRRWEGIYCNGSRVTDILLSGTNLAGPLPDEILLLSELQNLDLSNNKGLTGPLPTNIGSLKNLASLVLVDCSFSGLIPESIGQLGKLTNLFLNSNRFTGPIPHSVGNLSNLKWLDVSDNQLSGTLPVSNRTTPGLDLLLNAHHFHLGQNRFSGEIPLGLFNSRMALIHVILNDNQLSGSIPVTLSLVQTLEVIRLDKNKLTGTVPDNLNTLNGVTELYLANNDLSGPIPDLTGMNRLTYLDISNNPFNASDVPQWFLTLTDLTTLRMENVGLSGNLPTALFSLPQLQTVVLANNQLSGTVDIPANFSSNLRLIDLRNNSVGEVDGGAYTNSVLLDENPFCLKPEAVGICKTTQTTQSSDFIPQLNCAPLSCFSDSTLASACRRPYLGNLVFRSFNFSDLTKILYYTFLTDSLQPLFKSLQVPVDKVCLVSSMIDKNGFLVLNISFFPPGDAYFNRTGVSMIGNVLNNHLFNSPYGPYYFTDLTYAAFPGQGKNIGLIVGVTISSFVLVLLTISAGVYAHRQRQIANKASKSSNPFLLWNQGKVPQLKGARSFSFEDVKQYTDGFSTRSEIGAGGYGLVYKGTLETGQLIAIKRAKQGSMQGANEFKTEIELLSRVHHRNVVGLVGFCFDKGEQMLVYEFVPNGNLRESLSGKSGIELNWTTRLKITLGAARGLAYLHELADPPIVHRDVKSDNILLDHHLNAKVADFGLSKLLTDHRDHITTQVKGTLVTLCSSNFYLYL</sequence>
<dbReference type="Gene3D" id="3.30.200.20">
    <property type="entry name" value="Phosphorylase Kinase, domain 1"/>
    <property type="match status" value="1"/>
</dbReference>
<dbReference type="InterPro" id="IPR032675">
    <property type="entry name" value="LRR_dom_sf"/>
</dbReference>
<evidence type="ECO:0000256" key="2">
    <source>
        <dbReference type="ARBA" id="ARBA00008684"/>
    </source>
</evidence>
<dbReference type="InterPro" id="IPR008271">
    <property type="entry name" value="Ser/Thr_kinase_AS"/>
</dbReference>
<dbReference type="EC" id="2.7.11.1" evidence="3"/>
<dbReference type="InterPro" id="IPR013210">
    <property type="entry name" value="LRR_N_plant-typ"/>
</dbReference>
<keyword evidence="5" id="KW-0433">Leucine-rich repeat</keyword>
<evidence type="ECO:0000256" key="16">
    <source>
        <dbReference type="ARBA" id="ARBA00047899"/>
    </source>
</evidence>
<dbReference type="Pfam" id="PF13855">
    <property type="entry name" value="LRR_8"/>
    <property type="match status" value="2"/>
</dbReference>
<evidence type="ECO:0000256" key="20">
    <source>
        <dbReference type="SAM" id="SignalP"/>
    </source>
</evidence>
<feature type="binding site" evidence="18">
    <location>
        <position position="644"/>
    </location>
    <ligand>
        <name>ATP</name>
        <dbReference type="ChEBI" id="CHEBI:30616"/>
    </ligand>
</feature>
<name>A0AAW1JAL6_SAPOF</name>
<dbReference type="PROSITE" id="PS00107">
    <property type="entry name" value="PROTEIN_KINASE_ATP"/>
    <property type="match status" value="1"/>
</dbReference>
<comment type="subcellular location">
    <subcellularLocation>
        <location evidence="1">Membrane</location>
    </subcellularLocation>
</comment>
<keyword evidence="12 18" id="KW-0067">ATP-binding</keyword>
<evidence type="ECO:0000256" key="11">
    <source>
        <dbReference type="ARBA" id="ARBA00022777"/>
    </source>
</evidence>
<dbReference type="InterPro" id="IPR000719">
    <property type="entry name" value="Prot_kinase_dom"/>
</dbReference>
<dbReference type="Gene3D" id="3.80.10.10">
    <property type="entry name" value="Ribonuclease Inhibitor"/>
    <property type="match status" value="3"/>
</dbReference>
<dbReference type="FunFam" id="3.30.200.20:FF:000328">
    <property type="entry name" value="Leucine-rich repeat protein kinase family protein"/>
    <property type="match status" value="1"/>
</dbReference>
<keyword evidence="8 20" id="KW-0732">Signal</keyword>
<dbReference type="PANTHER" id="PTHR45974">
    <property type="entry name" value="RECEPTOR-LIKE PROTEIN 55"/>
    <property type="match status" value="1"/>
</dbReference>
<dbReference type="InterPro" id="IPR011009">
    <property type="entry name" value="Kinase-like_dom_sf"/>
</dbReference>
<dbReference type="GO" id="GO:0004674">
    <property type="term" value="F:protein serine/threonine kinase activity"/>
    <property type="evidence" value="ECO:0007669"/>
    <property type="project" value="UniProtKB-KW"/>
</dbReference>
<keyword evidence="9" id="KW-0677">Repeat</keyword>
<dbReference type="SMART" id="SM00220">
    <property type="entry name" value="S_TKc"/>
    <property type="match status" value="1"/>
</dbReference>
<evidence type="ECO:0000256" key="14">
    <source>
        <dbReference type="ARBA" id="ARBA00023136"/>
    </source>
</evidence>
<dbReference type="Pfam" id="PF08263">
    <property type="entry name" value="LRRNT_2"/>
    <property type="match status" value="1"/>
</dbReference>
<protein>
    <recommendedName>
        <fullName evidence="3">non-specific serine/threonine protein kinase</fullName>
        <ecNumber evidence="3">2.7.11.1</ecNumber>
    </recommendedName>
</protein>
<evidence type="ECO:0000256" key="8">
    <source>
        <dbReference type="ARBA" id="ARBA00022729"/>
    </source>
</evidence>
<evidence type="ECO:0000256" key="13">
    <source>
        <dbReference type="ARBA" id="ARBA00022989"/>
    </source>
</evidence>
<dbReference type="Proteomes" id="UP001443914">
    <property type="component" value="Unassembled WGS sequence"/>
</dbReference>
<dbReference type="SUPFAM" id="SSF56112">
    <property type="entry name" value="Protein kinase-like (PK-like)"/>
    <property type="match status" value="1"/>
</dbReference>
<dbReference type="PANTHER" id="PTHR45974:SF266">
    <property type="entry name" value="LEUCINE-RICH REPEAT RECEPTOR PROTEIN KINASE HPCA1"/>
    <property type="match status" value="1"/>
</dbReference>
<evidence type="ECO:0000256" key="3">
    <source>
        <dbReference type="ARBA" id="ARBA00012513"/>
    </source>
</evidence>
<dbReference type="FunFam" id="3.80.10.10:FF:000363">
    <property type="entry name" value="Leucine-rich repeat family protein"/>
    <property type="match status" value="1"/>
</dbReference>
<comment type="catalytic activity">
    <reaction evidence="17">
        <text>L-seryl-[protein] + ATP = O-phospho-L-seryl-[protein] + ADP + H(+)</text>
        <dbReference type="Rhea" id="RHEA:17989"/>
        <dbReference type="Rhea" id="RHEA-COMP:9863"/>
        <dbReference type="Rhea" id="RHEA-COMP:11604"/>
        <dbReference type="ChEBI" id="CHEBI:15378"/>
        <dbReference type="ChEBI" id="CHEBI:29999"/>
        <dbReference type="ChEBI" id="CHEBI:30616"/>
        <dbReference type="ChEBI" id="CHEBI:83421"/>
        <dbReference type="ChEBI" id="CHEBI:456216"/>
        <dbReference type="EC" id="2.7.11.1"/>
    </reaction>
</comment>
<dbReference type="GO" id="GO:0016020">
    <property type="term" value="C:membrane"/>
    <property type="evidence" value="ECO:0007669"/>
    <property type="project" value="UniProtKB-SubCell"/>
</dbReference>
<keyword evidence="23" id="KW-1185">Reference proteome</keyword>
<keyword evidence="15" id="KW-0325">Glycoprotein</keyword>
<feature type="chain" id="PRO_5043945950" description="non-specific serine/threonine protein kinase" evidence="20">
    <location>
        <begin position="20"/>
        <end position="792"/>
    </location>
</feature>
<accession>A0AAW1JAL6</accession>
<keyword evidence="14 19" id="KW-0472">Membrane</keyword>
<dbReference type="PROSITE" id="PS50011">
    <property type="entry name" value="PROTEIN_KINASE_DOM"/>
    <property type="match status" value="1"/>
</dbReference>
<dbReference type="AlphaFoldDB" id="A0AAW1JAL6"/>
<reference evidence="22" key="1">
    <citation type="submission" date="2024-03" db="EMBL/GenBank/DDBJ databases">
        <title>WGS assembly of Saponaria officinalis var. Norfolk2.</title>
        <authorList>
            <person name="Jenkins J."/>
            <person name="Shu S."/>
            <person name="Grimwood J."/>
            <person name="Barry K."/>
            <person name="Goodstein D."/>
            <person name="Schmutz J."/>
            <person name="Leebens-Mack J."/>
            <person name="Osbourn A."/>
        </authorList>
    </citation>
    <scope>NUCLEOTIDE SEQUENCE [LARGE SCALE GENOMIC DNA]</scope>
    <source>
        <strain evidence="22">JIC</strain>
    </source>
</reference>
<feature type="signal peptide" evidence="20">
    <location>
        <begin position="1"/>
        <end position="19"/>
    </location>
</feature>
<evidence type="ECO:0000256" key="18">
    <source>
        <dbReference type="PROSITE-ProRule" id="PRU10141"/>
    </source>
</evidence>
<dbReference type="GO" id="GO:0005524">
    <property type="term" value="F:ATP binding"/>
    <property type="evidence" value="ECO:0007669"/>
    <property type="project" value="UniProtKB-UniRule"/>
</dbReference>
<keyword evidence="10 18" id="KW-0547">Nucleotide-binding</keyword>
<dbReference type="Pfam" id="PF07714">
    <property type="entry name" value="PK_Tyr_Ser-Thr"/>
    <property type="match status" value="1"/>
</dbReference>
<dbReference type="SUPFAM" id="SSF52058">
    <property type="entry name" value="L domain-like"/>
    <property type="match status" value="1"/>
</dbReference>
<evidence type="ECO:0000256" key="15">
    <source>
        <dbReference type="ARBA" id="ARBA00023180"/>
    </source>
</evidence>
<dbReference type="Gene3D" id="1.10.510.10">
    <property type="entry name" value="Transferase(Phosphotransferase) domain 1"/>
    <property type="match status" value="1"/>
</dbReference>
<keyword evidence="7 19" id="KW-0812">Transmembrane</keyword>
<evidence type="ECO:0000256" key="17">
    <source>
        <dbReference type="ARBA" id="ARBA00048679"/>
    </source>
</evidence>
<evidence type="ECO:0000256" key="5">
    <source>
        <dbReference type="ARBA" id="ARBA00022614"/>
    </source>
</evidence>
<keyword evidence="13 19" id="KW-1133">Transmembrane helix</keyword>
<keyword evidence="6" id="KW-0808">Transferase</keyword>
<gene>
    <name evidence="22" type="ORF">RND81_08G214300</name>
</gene>
<dbReference type="EMBL" id="JBDFQZ010000008">
    <property type="protein sequence ID" value="KAK9700053.1"/>
    <property type="molecule type" value="Genomic_DNA"/>
</dbReference>
<evidence type="ECO:0000256" key="4">
    <source>
        <dbReference type="ARBA" id="ARBA00022527"/>
    </source>
</evidence>
<keyword evidence="11" id="KW-0418">Kinase</keyword>
<evidence type="ECO:0000313" key="23">
    <source>
        <dbReference type="Proteomes" id="UP001443914"/>
    </source>
</evidence>
<evidence type="ECO:0000256" key="7">
    <source>
        <dbReference type="ARBA" id="ARBA00022692"/>
    </source>
</evidence>
<evidence type="ECO:0000256" key="1">
    <source>
        <dbReference type="ARBA" id="ARBA00004370"/>
    </source>
</evidence>
<evidence type="ECO:0000256" key="9">
    <source>
        <dbReference type="ARBA" id="ARBA00022737"/>
    </source>
</evidence>
<dbReference type="FunFam" id="1.10.510.10:FF:001023">
    <property type="entry name" value="Os07g0541700 protein"/>
    <property type="match status" value="1"/>
</dbReference>
<comment type="catalytic activity">
    <reaction evidence="16">
        <text>L-threonyl-[protein] + ATP = O-phospho-L-threonyl-[protein] + ADP + H(+)</text>
        <dbReference type="Rhea" id="RHEA:46608"/>
        <dbReference type="Rhea" id="RHEA-COMP:11060"/>
        <dbReference type="Rhea" id="RHEA-COMP:11605"/>
        <dbReference type="ChEBI" id="CHEBI:15378"/>
        <dbReference type="ChEBI" id="CHEBI:30013"/>
        <dbReference type="ChEBI" id="CHEBI:30616"/>
        <dbReference type="ChEBI" id="CHEBI:61977"/>
        <dbReference type="ChEBI" id="CHEBI:456216"/>
        <dbReference type="EC" id="2.7.11.1"/>
    </reaction>
</comment>
<evidence type="ECO:0000256" key="19">
    <source>
        <dbReference type="SAM" id="Phobius"/>
    </source>
</evidence>
<proteinExistence type="inferred from homology"/>
<evidence type="ECO:0000256" key="10">
    <source>
        <dbReference type="ARBA" id="ARBA00022741"/>
    </source>
</evidence>
<dbReference type="FunFam" id="3.80.10.10:FF:000542">
    <property type="entry name" value="Leucine-rich repeat protein kinase family protein"/>
    <property type="match status" value="1"/>
</dbReference>
<dbReference type="InterPro" id="IPR017441">
    <property type="entry name" value="Protein_kinase_ATP_BS"/>
</dbReference>
<evidence type="ECO:0000259" key="21">
    <source>
        <dbReference type="PROSITE" id="PS50011"/>
    </source>
</evidence>
<evidence type="ECO:0000313" key="22">
    <source>
        <dbReference type="EMBL" id="KAK9700053.1"/>
    </source>
</evidence>
<evidence type="ECO:0000256" key="12">
    <source>
        <dbReference type="ARBA" id="ARBA00022840"/>
    </source>
</evidence>
<comment type="caution">
    <text evidence="22">The sequence shown here is derived from an EMBL/GenBank/DDBJ whole genome shotgun (WGS) entry which is preliminary data.</text>
</comment>
<evidence type="ECO:0000256" key="6">
    <source>
        <dbReference type="ARBA" id="ARBA00022679"/>
    </source>
</evidence>
<comment type="similarity">
    <text evidence="2">Belongs to the protein kinase superfamily. Ser/Thr protein kinase family.</text>
</comment>
<dbReference type="PROSITE" id="PS00108">
    <property type="entry name" value="PROTEIN_KINASE_ST"/>
    <property type="match status" value="1"/>
</dbReference>
<dbReference type="InterPro" id="IPR001611">
    <property type="entry name" value="Leu-rich_rpt"/>
</dbReference>
<dbReference type="InterPro" id="IPR001245">
    <property type="entry name" value="Ser-Thr/Tyr_kinase_cat_dom"/>
</dbReference>
<organism evidence="22 23">
    <name type="scientific">Saponaria officinalis</name>
    <name type="common">Common soapwort</name>
    <name type="synonym">Lychnis saponaria</name>
    <dbReference type="NCBI Taxonomy" id="3572"/>
    <lineage>
        <taxon>Eukaryota</taxon>
        <taxon>Viridiplantae</taxon>
        <taxon>Streptophyta</taxon>
        <taxon>Embryophyta</taxon>
        <taxon>Tracheophyta</taxon>
        <taxon>Spermatophyta</taxon>
        <taxon>Magnoliopsida</taxon>
        <taxon>eudicotyledons</taxon>
        <taxon>Gunneridae</taxon>
        <taxon>Pentapetalae</taxon>
        <taxon>Caryophyllales</taxon>
        <taxon>Caryophyllaceae</taxon>
        <taxon>Caryophylleae</taxon>
        <taxon>Saponaria</taxon>
    </lineage>
</organism>
<feature type="transmembrane region" description="Helical" evidence="19">
    <location>
        <begin position="546"/>
        <end position="570"/>
    </location>
</feature>
<keyword evidence="4" id="KW-0723">Serine/threonine-protein kinase</keyword>
<feature type="domain" description="Protein kinase" evidence="21">
    <location>
        <begin position="616"/>
        <end position="792"/>
    </location>
</feature>
<dbReference type="Pfam" id="PF00560">
    <property type="entry name" value="LRR_1"/>
    <property type="match status" value="1"/>
</dbReference>